<keyword evidence="2" id="KW-0238">DNA-binding</keyword>
<comment type="caution">
    <text evidence="5">The sequence shown here is derived from an EMBL/GenBank/DDBJ whole genome shotgun (WGS) entry which is preliminary data.</text>
</comment>
<accession>A0A2S5TDS1</accession>
<evidence type="ECO:0000256" key="1">
    <source>
        <dbReference type="ARBA" id="ARBA00023015"/>
    </source>
</evidence>
<evidence type="ECO:0000256" key="2">
    <source>
        <dbReference type="ARBA" id="ARBA00023125"/>
    </source>
</evidence>
<dbReference type="InterPro" id="IPR001387">
    <property type="entry name" value="Cro/C1-type_HTH"/>
</dbReference>
<dbReference type="PROSITE" id="PS50943">
    <property type="entry name" value="HTH_CROC1"/>
    <property type="match status" value="1"/>
</dbReference>
<dbReference type="Proteomes" id="UP000238220">
    <property type="component" value="Unassembled WGS sequence"/>
</dbReference>
<gene>
    <name evidence="5" type="ORF">C3942_14705</name>
</gene>
<dbReference type="InterPro" id="IPR050807">
    <property type="entry name" value="TransReg_Diox_bact_type"/>
</dbReference>
<dbReference type="GO" id="GO:0005829">
    <property type="term" value="C:cytosol"/>
    <property type="evidence" value="ECO:0007669"/>
    <property type="project" value="TreeGrafter"/>
</dbReference>
<dbReference type="PANTHER" id="PTHR46797:SF23">
    <property type="entry name" value="HTH-TYPE TRANSCRIPTIONAL REGULATOR SUTR"/>
    <property type="match status" value="1"/>
</dbReference>
<evidence type="ECO:0000313" key="6">
    <source>
        <dbReference type="Proteomes" id="UP000238220"/>
    </source>
</evidence>
<protein>
    <submittedName>
        <fullName evidence="5">Transcriptional regulator</fullName>
    </submittedName>
</protein>
<reference evidence="5 6" key="1">
    <citation type="submission" date="2018-02" db="EMBL/GenBank/DDBJ databases">
        <title>Genome sequencing of Solimonas sp. HR-BB.</title>
        <authorList>
            <person name="Lee Y."/>
            <person name="Jeon C.O."/>
        </authorList>
    </citation>
    <scope>NUCLEOTIDE SEQUENCE [LARGE SCALE GENOMIC DNA]</scope>
    <source>
        <strain evidence="5 6">HR-BB</strain>
    </source>
</reference>
<dbReference type="EMBL" id="PSNW01000008">
    <property type="protein sequence ID" value="PPE73072.1"/>
    <property type="molecule type" value="Genomic_DNA"/>
</dbReference>
<sequence>MQKRPDLIALGRKIRAVREDKGFSQEGFSVEVGLDRAYYGGIERGERNVAAVNLMKMAQALQVEVGELFPALDELAALSKRRTK</sequence>
<dbReference type="Pfam" id="PF01381">
    <property type="entry name" value="HTH_3"/>
    <property type="match status" value="1"/>
</dbReference>
<evidence type="ECO:0000256" key="3">
    <source>
        <dbReference type="ARBA" id="ARBA00023163"/>
    </source>
</evidence>
<keyword evidence="3" id="KW-0804">Transcription</keyword>
<name>A0A2S5TDS1_9GAMM</name>
<keyword evidence="6" id="KW-1185">Reference proteome</keyword>
<dbReference type="AlphaFoldDB" id="A0A2S5TDS1"/>
<dbReference type="CDD" id="cd00093">
    <property type="entry name" value="HTH_XRE"/>
    <property type="match status" value="1"/>
</dbReference>
<keyword evidence="1" id="KW-0805">Transcription regulation</keyword>
<organism evidence="5 6">
    <name type="scientific">Solimonas fluminis</name>
    <dbReference type="NCBI Taxonomy" id="2086571"/>
    <lineage>
        <taxon>Bacteria</taxon>
        <taxon>Pseudomonadati</taxon>
        <taxon>Pseudomonadota</taxon>
        <taxon>Gammaproteobacteria</taxon>
        <taxon>Nevskiales</taxon>
        <taxon>Nevskiaceae</taxon>
        <taxon>Solimonas</taxon>
    </lineage>
</organism>
<dbReference type="OrthoDB" id="9800901at2"/>
<dbReference type="Gene3D" id="1.10.260.40">
    <property type="entry name" value="lambda repressor-like DNA-binding domains"/>
    <property type="match status" value="1"/>
</dbReference>
<evidence type="ECO:0000259" key="4">
    <source>
        <dbReference type="PROSITE" id="PS50943"/>
    </source>
</evidence>
<dbReference type="SMART" id="SM00530">
    <property type="entry name" value="HTH_XRE"/>
    <property type="match status" value="1"/>
</dbReference>
<proteinExistence type="predicted"/>
<evidence type="ECO:0000313" key="5">
    <source>
        <dbReference type="EMBL" id="PPE73072.1"/>
    </source>
</evidence>
<feature type="domain" description="HTH cro/C1-type" evidence="4">
    <location>
        <begin position="14"/>
        <end position="68"/>
    </location>
</feature>
<dbReference type="RefSeq" id="WP_104231111.1">
    <property type="nucleotide sequence ID" value="NZ_PSNW01000008.1"/>
</dbReference>
<dbReference type="GO" id="GO:0003677">
    <property type="term" value="F:DNA binding"/>
    <property type="evidence" value="ECO:0007669"/>
    <property type="project" value="UniProtKB-KW"/>
</dbReference>
<dbReference type="GO" id="GO:0003700">
    <property type="term" value="F:DNA-binding transcription factor activity"/>
    <property type="evidence" value="ECO:0007669"/>
    <property type="project" value="TreeGrafter"/>
</dbReference>
<dbReference type="InterPro" id="IPR010982">
    <property type="entry name" value="Lambda_DNA-bd_dom_sf"/>
</dbReference>
<dbReference type="SUPFAM" id="SSF47413">
    <property type="entry name" value="lambda repressor-like DNA-binding domains"/>
    <property type="match status" value="1"/>
</dbReference>
<dbReference type="PANTHER" id="PTHR46797">
    <property type="entry name" value="HTH-TYPE TRANSCRIPTIONAL REGULATOR"/>
    <property type="match status" value="1"/>
</dbReference>